<evidence type="ECO:0000256" key="1">
    <source>
        <dbReference type="ARBA" id="ARBA00010835"/>
    </source>
</evidence>
<protein>
    <submittedName>
        <fullName evidence="4">Ribosome-associated protein</fullName>
    </submittedName>
</protein>
<sequence length="163" mass="17482">MGSFPANSAVPGRRRADPCNASGVDLEVSPALTIPASELGWRFSRSSGPGGQHVNTSDSRVELAWNIAASAALSAGQRQMLLTRLGQRLIAGVITVAASERRSQLRNREIALAKLSHLVAEGLAPEGARRRATKPTRGSNRRRLAAKQQRAATKQQRQRPSAE</sequence>
<accession>A0A495E779</accession>
<dbReference type="EMBL" id="RBIR01000011">
    <property type="protein sequence ID" value="RKR12774.1"/>
    <property type="molecule type" value="Genomic_DNA"/>
</dbReference>
<dbReference type="InterPro" id="IPR000352">
    <property type="entry name" value="Pep_chain_release_fac_I"/>
</dbReference>
<evidence type="ECO:0000313" key="4">
    <source>
        <dbReference type="EMBL" id="RKR12774.1"/>
    </source>
</evidence>
<dbReference type="GO" id="GO:0003747">
    <property type="term" value="F:translation release factor activity"/>
    <property type="evidence" value="ECO:0007669"/>
    <property type="project" value="InterPro"/>
</dbReference>
<evidence type="ECO:0000259" key="3">
    <source>
        <dbReference type="Pfam" id="PF00472"/>
    </source>
</evidence>
<name>A0A495E779_9MICC</name>
<reference evidence="4 5" key="1">
    <citation type="submission" date="2018-10" db="EMBL/GenBank/DDBJ databases">
        <title>Genomic Encyclopedia of Type Strains, Phase IV (KMG-IV): sequencing the most valuable type-strain genomes for metagenomic binning, comparative biology and taxonomic classification.</title>
        <authorList>
            <person name="Goeker M."/>
        </authorList>
    </citation>
    <scope>NUCLEOTIDE SEQUENCE [LARGE SCALE GENOMIC DNA]</scope>
    <source>
        <strain evidence="4 5">DSM 25586</strain>
    </source>
</reference>
<dbReference type="GO" id="GO:0072344">
    <property type="term" value="P:rescue of stalled ribosome"/>
    <property type="evidence" value="ECO:0007669"/>
    <property type="project" value="TreeGrafter"/>
</dbReference>
<dbReference type="NCBIfam" id="NF006718">
    <property type="entry name" value="PRK09256.1"/>
    <property type="match status" value="1"/>
</dbReference>
<feature type="compositionally biased region" description="Low complexity" evidence="2">
    <location>
        <begin position="146"/>
        <end position="163"/>
    </location>
</feature>
<feature type="region of interest" description="Disordered" evidence="2">
    <location>
        <begin position="123"/>
        <end position="163"/>
    </location>
</feature>
<evidence type="ECO:0000256" key="2">
    <source>
        <dbReference type="SAM" id="MobiDB-lite"/>
    </source>
</evidence>
<dbReference type="Pfam" id="PF00472">
    <property type="entry name" value="RF-1"/>
    <property type="match status" value="1"/>
</dbReference>
<dbReference type="GO" id="GO:0004045">
    <property type="term" value="F:peptidyl-tRNA hydrolase activity"/>
    <property type="evidence" value="ECO:0007669"/>
    <property type="project" value="TreeGrafter"/>
</dbReference>
<dbReference type="Gene3D" id="3.30.160.20">
    <property type="match status" value="1"/>
</dbReference>
<comment type="caution">
    <text evidence="4">The sequence shown here is derived from an EMBL/GenBank/DDBJ whole genome shotgun (WGS) entry which is preliminary data.</text>
</comment>
<dbReference type="SUPFAM" id="SSF75620">
    <property type="entry name" value="Release factor"/>
    <property type="match status" value="1"/>
</dbReference>
<proteinExistence type="inferred from homology"/>
<dbReference type="AlphaFoldDB" id="A0A495E779"/>
<feature type="domain" description="Prokaryotic-type class I peptide chain release factors" evidence="3">
    <location>
        <begin position="32"/>
        <end position="157"/>
    </location>
</feature>
<dbReference type="PANTHER" id="PTHR47814">
    <property type="entry name" value="PEPTIDYL-TRNA HYDROLASE ARFB"/>
    <property type="match status" value="1"/>
</dbReference>
<dbReference type="InterPro" id="IPR045853">
    <property type="entry name" value="Pep_chain_release_fac_I_sf"/>
</dbReference>
<dbReference type="GO" id="GO:0043022">
    <property type="term" value="F:ribosome binding"/>
    <property type="evidence" value="ECO:0007669"/>
    <property type="project" value="TreeGrafter"/>
</dbReference>
<organism evidence="4 5">
    <name type="scientific">Arthrobacter oryzae</name>
    <dbReference type="NCBI Taxonomy" id="409290"/>
    <lineage>
        <taxon>Bacteria</taxon>
        <taxon>Bacillati</taxon>
        <taxon>Actinomycetota</taxon>
        <taxon>Actinomycetes</taxon>
        <taxon>Micrococcales</taxon>
        <taxon>Micrococcaceae</taxon>
        <taxon>Arthrobacter</taxon>
    </lineage>
</organism>
<feature type="region of interest" description="Disordered" evidence="2">
    <location>
        <begin position="1"/>
        <end position="21"/>
    </location>
</feature>
<comment type="similarity">
    <text evidence="1">Belongs to the prokaryotic/mitochondrial release factor family.</text>
</comment>
<gene>
    <name evidence="4" type="ORF">C8D78_3681</name>
</gene>
<dbReference type="PANTHER" id="PTHR47814:SF1">
    <property type="entry name" value="PEPTIDYL-TRNA HYDROLASE ARFB"/>
    <property type="match status" value="1"/>
</dbReference>
<feature type="compositionally biased region" description="Basic residues" evidence="2">
    <location>
        <begin position="130"/>
        <end position="145"/>
    </location>
</feature>
<evidence type="ECO:0000313" key="5">
    <source>
        <dbReference type="Proteomes" id="UP000276055"/>
    </source>
</evidence>
<dbReference type="Proteomes" id="UP000276055">
    <property type="component" value="Unassembled WGS sequence"/>
</dbReference>